<evidence type="ECO:0000313" key="6">
    <source>
        <dbReference type="Proteomes" id="UP001595776"/>
    </source>
</evidence>
<dbReference type="InterPro" id="IPR036390">
    <property type="entry name" value="WH_DNA-bd_sf"/>
</dbReference>
<dbReference type="Proteomes" id="UP001595776">
    <property type="component" value="Unassembled WGS sequence"/>
</dbReference>
<keyword evidence="3" id="KW-0804">Transcription</keyword>
<gene>
    <name evidence="5" type="ORF">ACFO5Q_14985</name>
</gene>
<comment type="caution">
    <text evidence="5">The sequence shown here is derived from an EMBL/GenBank/DDBJ whole genome shotgun (WGS) entry which is preliminary data.</text>
</comment>
<dbReference type="InterPro" id="IPR018490">
    <property type="entry name" value="cNMP-bd_dom_sf"/>
</dbReference>
<evidence type="ECO:0000259" key="4">
    <source>
        <dbReference type="PROSITE" id="PS50042"/>
    </source>
</evidence>
<dbReference type="Pfam" id="PF13545">
    <property type="entry name" value="HTH_Crp_2"/>
    <property type="match status" value="1"/>
</dbReference>
<evidence type="ECO:0000256" key="1">
    <source>
        <dbReference type="ARBA" id="ARBA00023015"/>
    </source>
</evidence>
<dbReference type="EMBL" id="JBHSCR010000014">
    <property type="protein sequence ID" value="MFC4349158.1"/>
    <property type="molecule type" value="Genomic_DNA"/>
</dbReference>
<dbReference type="Pfam" id="PF00027">
    <property type="entry name" value="cNMP_binding"/>
    <property type="match status" value="1"/>
</dbReference>
<dbReference type="Gene3D" id="1.10.10.10">
    <property type="entry name" value="Winged helix-like DNA-binding domain superfamily/Winged helix DNA-binding domain"/>
    <property type="match status" value="1"/>
</dbReference>
<proteinExistence type="predicted"/>
<dbReference type="CDD" id="cd00038">
    <property type="entry name" value="CAP_ED"/>
    <property type="match status" value="1"/>
</dbReference>
<dbReference type="InterPro" id="IPR036388">
    <property type="entry name" value="WH-like_DNA-bd_sf"/>
</dbReference>
<sequence length="239" mass="26143">MSFIFNFGIPGLMEVLPPEMRARFDAIGAVKRYHHKQHIQSRGDRTAGFSVIKSGSVVFGKSDREGRFITTAVLEAGQCYGEFTVFGGLPRTHDGYAEGETVISHLSKAQFDQLLLDEPTLAAPIISLLTVRLHHMLEWVDDLRRYPLKYRLGKALLSMVKGSGDAFIAATQSALADLMGVSRVAVAQVLADYKALGFVATEYGGVRVLDRGGLRAWLQGFETIDPVVPTTPLFTDAAL</sequence>
<reference evidence="6" key="1">
    <citation type="journal article" date="2019" name="Int. J. Syst. Evol. Microbiol.">
        <title>The Global Catalogue of Microorganisms (GCM) 10K type strain sequencing project: providing services to taxonomists for standard genome sequencing and annotation.</title>
        <authorList>
            <consortium name="The Broad Institute Genomics Platform"/>
            <consortium name="The Broad Institute Genome Sequencing Center for Infectious Disease"/>
            <person name="Wu L."/>
            <person name="Ma J."/>
        </authorList>
    </citation>
    <scope>NUCLEOTIDE SEQUENCE [LARGE SCALE GENOMIC DNA]</scope>
    <source>
        <strain evidence="6">CGMCC 1.15304</strain>
    </source>
</reference>
<keyword evidence="1" id="KW-0805">Transcription regulation</keyword>
<evidence type="ECO:0000313" key="5">
    <source>
        <dbReference type="EMBL" id="MFC4349158.1"/>
    </source>
</evidence>
<dbReference type="PANTHER" id="PTHR24567:SF74">
    <property type="entry name" value="HTH-TYPE TRANSCRIPTIONAL REGULATOR ARCR"/>
    <property type="match status" value="1"/>
</dbReference>
<dbReference type="InterPro" id="IPR000595">
    <property type="entry name" value="cNMP-bd_dom"/>
</dbReference>
<protein>
    <submittedName>
        <fullName evidence="5">Crp/Fnr family transcriptional regulator</fullName>
    </submittedName>
</protein>
<dbReference type="SUPFAM" id="SSF51206">
    <property type="entry name" value="cAMP-binding domain-like"/>
    <property type="match status" value="1"/>
</dbReference>
<name>A0ABV8UEH0_9PROT</name>
<keyword evidence="6" id="KW-1185">Reference proteome</keyword>
<dbReference type="PROSITE" id="PS50042">
    <property type="entry name" value="CNMP_BINDING_3"/>
    <property type="match status" value="1"/>
</dbReference>
<evidence type="ECO:0000256" key="2">
    <source>
        <dbReference type="ARBA" id="ARBA00023125"/>
    </source>
</evidence>
<dbReference type="InterPro" id="IPR014710">
    <property type="entry name" value="RmlC-like_jellyroll"/>
</dbReference>
<keyword evidence="2" id="KW-0238">DNA-binding</keyword>
<dbReference type="SUPFAM" id="SSF46785">
    <property type="entry name" value="Winged helix' DNA-binding domain"/>
    <property type="match status" value="1"/>
</dbReference>
<dbReference type="PANTHER" id="PTHR24567">
    <property type="entry name" value="CRP FAMILY TRANSCRIPTIONAL REGULATORY PROTEIN"/>
    <property type="match status" value="1"/>
</dbReference>
<feature type="domain" description="Cyclic nucleotide-binding" evidence="4">
    <location>
        <begin position="12"/>
        <end position="115"/>
    </location>
</feature>
<organism evidence="5 6">
    <name type="scientific">Kordiimonas lipolytica</name>
    <dbReference type="NCBI Taxonomy" id="1662421"/>
    <lineage>
        <taxon>Bacteria</taxon>
        <taxon>Pseudomonadati</taxon>
        <taxon>Pseudomonadota</taxon>
        <taxon>Alphaproteobacteria</taxon>
        <taxon>Kordiimonadales</taxon>
        <taxon>Kordiimonadaceae</taxon>
        <taxon>Kordiimonas</taxon>
    </lineage>
</organism>
<dbReference type="RefSeq" id="WP_068144021.1">
    <property type="nucleotide sequence ID" value="NZ_JBHSCR010000014.1"/>
</dbReference>
<evidence type="ECO:0000256" key="3">
    <source>
        <dbReference type="ARBA" id="ARBA00023163"/>
    </source>
</evidence>
<accession>A0ABV8UEH0</accession>
<dbReference type="InterPro" id="IPR012318">
    <property type="entry name" value="HTH_CRP"/>
</dbReference>
<dbReference type="InterPro" id="IPR050397">
    <property type="entry name" value="Env_Response_Regulators"/>
</dbReference>
<dbReference type="Gene3D" id="2.60.120.10">
    <property type="entry name" value="Jelly Rolls"/>
    <property type="match status" value="1"/>
</dbReference>